<evidence type="ECO:0000259" key="8">
    <source>
        <dbReference type="PROSITE" id="PS50893"/>
    </source>
</evidence>
<comment type="subcellular location">
    <subcellularLocation>
        <location evidence="1">Cell membrane</location>
        <topology evidence="1">Multi-pass membrane protein</topology>
    </subcellularLocation>
</comment>
<sequence>MEDRGAVISRLKDHLRAITDACGRWAVLRLQALQLLSAVLEAAMLGLLVPFVEILAGADDVGLPLVGTEVDAPALYTAVAVVVLLRAATGWLIAILASDLRVRTTDALRLQALQGILDAKWSYVVRQRRSDVVQATTTEIERAEGAVAMLAESGVQAAILLATAAVAVAISPVVGGLAVLSLVLVAAVGRISVRRSITLGVEWSERNALFGATVTDSLASLRLIRAHDAAAEWTGLLRTSAAKGRAAQHRFVEITAGLSAVLSALSVAAAVVLVVIGREIGLGIAEVIALAVVATRLSGSARSLLETLQHFAHYSPALDEVQRLVAETAAHRESEAAAVGRTPEPPGQPVAGAPVLELRGITVAYDETPVLSDLWLTVGSSDLVAVTGPSGAGKSTLLDVVLGLLEPAAGVVLVDGRPRSELAGWRARVGYVPQETILIPGSVRTNLTWSANRPTTDEELWSALETACVADVVRRLPDGLETPLGDFTRLSGGEQQRLCLARALVRAPAVLVLDEATSALDAATEAQVVDRLVARGGAIVLATHRPALVERANIEVALENATKA</sequence>
<proteinExistence type="predicted"/>
<dbReference type="EMBL" id="CP141059">
    <property type="protein sequence ID" value="WQQ25972.1"/>
    <property type="molecule type" value="Genomic_DNA"/>
</dbReference>
<keyword evidence="6 7" id="KW-0472">Membrane</keyword>
<dbReference type="SUPFAM" id="SSF90123">
    <property type="entry name" value="ABC transporter transmembrane region"/>
    <property type="match status" value="1"/>
</dbReference>
<evidence type="ECO:0000256" key="2">
    <source>
        <dbReference type="ARBA" id="ARBA00022692"/>
    </source>
</evidence>
<evidence type="ECO:0000313" key="10">
    <source>
        <dbReference type="EMBL" id="WQQ25972.1"/>
    </source>
</evidence>
<dbReference type="GO" id="GO:0005524">
    <property type="term" value="F:ATP binding"/>
    <property type="evidence" value="ECO:0007669"/>
    <property type="project" value="UniProtKB-KW"/>
</dbReference>
<keyword evidence="2 7" id="KW-0812">Transmembrane</keyword>
<organism evidence="10 11">
    <name type="scientific">Nocardioides bizhenqiangii</name>
    <dbReference type="NCBI Taxonomy" id="3095076"/>
    <lineage>
        <taxon>Bacteria</taxon>
        <taxon>Bacillati</taxon>
        <taxon>Actinomycetota</taxon>
        <taxon>Actinomycetes</taxon>
        <taxon>Propionibacteriales</taxon>
        <taxon>Nocardioidaceae</taxon>
        <taxon>Nocardioides</taxon>
    </lineage>
</organism>
<keyword evidence="5 7" id="KW-1133">Transmembrane helix</keyword>
<evidence type="ECO:0000313" key="11">
    <source>
        <dbReference type="Proteomes" id="UP001327225"/>
    </source>
</evidence>
<dbReference type="PROSITE" id="PS50929">
    <property type="entry name" value="ABC_TM1F"/>
    <property type="match status" value="1"/>
</dbReference>
<evidence type="ECO:0000256" key="4">
    <source>
        <dbReference type="ARBA" id="ARBA00022840"/>
    </source>
</evidence>
<reference evidence="11" key="1">
    <citation type="submission" date="2023-12" db="EMBL/GenBank/DDBJ databases">
        <title>Novel species in genus Nocardioides.</title>
        <authorList>
            <person name="Zhou H."/>
        </authorList>
    </citation>
    <scope>NUCLEOTIDE SEQUENCE [LARGE SCALE GENOMIC DNA]</scope>
    <source>
        <strain evidence="11">HM61</strain>
    </source>
</reference>
<dbReference type="PANTHER" id="PTHR24221:SF654">
    <property type="entry name" value="ATP-BINDING CASSETTE SUB-FAMILY B MEMBER 6"/>
    <property type="match status" value="1"/>
</dbReference>
<dbReference type="InterPro" id="IPR039421">
    <property type="entry name" value="Type_1_exporter"/>
</dbReference>
<dbReference type="InterPro" id="IPR017871">
    <property type="entry name" value="ABC_transporter-like_CS"/>
</dbReference>
<dbReference type="Pfam" id="PF00005">
    <property type="entry name" value="ABC_tran"/>
    <property type="match status" value="1"/>
</dbReference>
<dbReference type="Proteomes" id="UP001327225">
    <property type="component" value="Chromosome"/>
</dbReference>
<feature type="transmembrane region" description="Helical" evidence="7">
    <location>
        <begin position="146"/>
        <end position="167"/>
    </location>
</feature>
<dbReference type="InterPro" id="IPR036640">
    <property type="entry name" value="ABC1_TM_sf"/>
</dbReference>
<feature type="domain" description="ABC transmembrane type-1" evidence="9">
    <location>
        <begin position="32"/>
        <end position="313"/>
    </location>
</feature>
<evidence type="ECO:0000259" key="9">
    <source>
        <dbReference type="PROSITE" id="PS50929"/>
    </source>
</evidence>
<feature type="transmembrane region" description="Helical" evidence="7">
    <location>
        <begin position="33"/>
        <end position="55"/>
    </location>
</feature>
<accession>A0ABZ0ZP22</accession>
<keyword evidence="11" id="KW-1185">Reference proteome</keyword>
<feature type="transmembrane region" description="Helical" evidence="7">
    <location>
        <begin position="173"/>
        <end position="193"/>
    </location>
</feature>
<dbReference type="SMART" id="SM00382">
    <property type="entry name" value="AAA"/>
    <property type="match status" value="1"/>
</dbReference>
<dbReference type="RefSeq" id="WP_322937124.1">
    <property type="nucleotide sequence ID" value="NZ_CP141059.1"/>
</dbReference>
<dbReference type="InterPro" id="IPR011527">
    <property type="entry name" value="ABC1_TM_dom"/>
</dbReference>
<dbReference type="InterPro" id="IPR003593">
    <property type="entry name" value="AAA+_ATPase"/>
</dbReference>
<evidence type="ECO:0000256" key="3">
    <source>
        <dbReference type="ARBA" id="ARBA00022741"/>
    </source>
</evidence>
<evidence type="ECO:0000256" key="6">
    <source>
        <dbReference type="ARBA" id="ARBA00023136"/>
    </source>
</evidence>
<dbReference type="PROSITE" id="PS50893">
    <property type="entry name" value="ABC_TRANSPORTER_2"/>
    <property type="match status" value="1"/>
</dbReference>
<feature type="transmembrane region" description="Helical" evidence="7">
    <location>
        <begin position="251"/>
        <end position="274"/>
    </location>
</feature>
<dbReference type="PANTHER" id="PTHR24221">
    <property type="entry name" value="ATP-BINDING CASSETTE SUB-FAMILY B"/>
    <property type="match status" value="1"/>
</dbReference>
<dbReference type="InterPro" id="IPR003439">
    <property type="entry name" value="ABC_transporter-like_ATP-bd"/>
</dbReference>
<dbReference type="SUPFAM" id="SSF52540">
    <property type="entry name" value="P-loop containing nucleoside triphosphate hydrolases"/>
    <property type="match status" value="1"/>
</dbReference>
<keyword evidence="3" id="KW-0547">Nucleotide-binding</keyword>
<name>A0ABZ0ZP22_9ACTN</name>
<evidence type="ECO:0000256" key="7">
    <source>
        <dbReference type="SAM" id="Phobius"/>
    </source>
</evidence>
<dbReference type="Gene3D" id="1.20.1560.10">
    <property type="entry name" value="ABC transporter type 1, transmembrane domain"/>
    <property type="match status" value="1"/>
</dbReference>
<evidence type="ECO:0000256" key="1">
    <source>
        <dbReference type="ARBA" id="ARBA00004651"/>
    </source>
</evidence>
<dbReference type="InterPro" id="IPR027417">
    <property type="entry name" value="P-loop_NTPase"/>
</dbReference>
<protein>
    <submittedName>
        <fullName evidence="10">ABC transporter ATP-binding protein</fullName>
    </submittedName>
</protein>
<gene>
    <name evidence="10" type="ORF">SHK19_18635</name>
</gene>
<evidence type="ECO:0000256" key="5">
    <source>
        <dbReference type="ARBA" id="ARBA00022989"/>
    </source>
</evidence>
<keyword evidence="4 10" id="KW-0067">ATP-binding</keyword>
<dbReference type="PROSITE" id="PS00211">
    <property type="entry name" value="ABC_TRANSPORTER_1"/>
    <property type="match status" value="1"/>
</dbReference>
<feature type="domain" description="ABC transporter" evidence="8">
    <location>
        <begin position="356"/>
        <end position="564"/>
    </location>
</feature>
<feature type="transmembrane region" description="Helical" evidence="7">
    <location>
        <begin position="75"/>
        <end position="97"/>
    </location>
</feature>
<dbReference type="Gene3D" id="3.40.50.300">
    <property type="entry name" value="P-loop containing nucleotide triphosphate hydrolases"/>
    <property type="match status" value="1"/>
</dbReference>